<feature type="domain" description="ABC transporter" evidence="7">
    <location>
        <begin position="41"/>
        <end position="270"/>
    </location>
</feature>
<name>A0A7W9AT81_9SPHN</name>
<reference evidence="8 9" key="1">
    <citation type="submission" date="2020-08" db="EMBL/GenBank/DDBJ databases">
        <title>Genomic Encyclopedia of Type Strains, Phase IV (KMG-IV): sequencing the most valuable type-strain genomes for metagenomic binning, comparative biology and taxonomic classification.</title>
        <authorList>
            <person name="Goeker M."/>
        </authorList>
    </citation>
    <scope>NUCLEOTIDE SEQUENCE [LARGE SCALE GENOMIC DNA]</scope>
    <source>
        <strain evidence="8 9">DSM 27244</strain>
    </source>
</reference>
<evidence type="ECO:0000313" key="9">
    <source>
        <dbReference type="Proteomes" id="UP000557739"/>
    </source>
</evidence>
<dbReference type="PANTHER" id="PTHR24220:SF86">
    <property type="entry name" value="ABC TRANSPORTER ABCH.1"/>
    <property type="match status" value="1"/>
</dbReference>
<accession>A0A7W9AT81</accession>
<dbReference type="InterPro" id="IPR017911">
    <property type="entry name" value="MacB-like_ATP-bd"/>
</dbReference>
<evidence type="ECO:0000256" key="5">
    <source>
        <dbReference type="ARBA" id="ARBA00038388"/>
    </source>
</evidence>
<keyword evidence="1" id="KW-0813">Transport</keyword>
<dbReference type="PROSITE" id="PS00211">
    <property type="entry name" value="ABC_TRANSPORTER_1"/>
    <property type="match status" value="1"/>
</dbReference>
<dbReference type="CDD" id="cd03255">
    <property type="entry name" value="ABC_MJ0796_LolCDE_FtsE"/>
    <property type="match status" value="1"/>
</dbReference>
<dbReference type="PANTHER" id="PTHR24220">
    <property type="entry name" value="IMPORT ATP-BINDING PROTEIN"/>
    <property type="match status" value="1"/>
</dbReference>
<dbReference type="Gene3D" id="3.40.50.300">
    <property type="entry name" value="P-loop containing nucleotide triphosphate hydrolases"/>
    <property type="match status" value="1"/>
</dbReference>
<dbReference type="GO" id="GO:0016887">
    <property type="term" value="F:ATP hydrolysis activity"/>
    <property type="evidence" value="ECO:0007669"/>
    <property type="project" value="InterPro"/>
</dbReference>
<evidence type="ECO:0000313" key="8">
    <source>
        <dbReference type="EMBL" id="MBB5700106.1"/>
    </source>
</evidence>
<evidence type="ECO:0000256" key="6">
    <source>
        <dbReference type="SAM" id="SignalP"/>
    </source>
</evidence>
<feature type="signal peptide" evidence="6">
    <location>
        <begin position="1"/>
        <end position="27"/>
    </location>
</feature>
<keyword evidence="3" id="KW-0547">Nucleotide-binding</keyword>
<dbReference type="InterPro" id="IPR015854">
    <property type="entry name" value="ABC_transpr_LolD-like"/>
</dbReference>
<dbReference type="Pfam" id="PF00005">
    <property type="entry name" value="ABC_tran"/>
    <property type="match status" value="1"/>
</dbReference>
<gene>
    <name evidence="8" type="ORF">FHR19_003486</name>
</gene>
<keyword evidence="4 8" id="KW-0067">ATP-binding</keyword>
<organism evidence="8 9">
    <name type="scientific">Sphingomonas yantingensis</name>
    <dbReference type="NCBI Taxonomy" id="1241761"/>
    <lineage>
        <taxon>Bacteria</taxon>
        <taxon>Pseudomonadati</taxon>
        <taxon>Pseudomonadota</taxon>
        <taxon>Alphaproteobacteria</taxon>
        <taxon>Sphingomonadales</taxon>
        <taxon>Sphingomonadaceae</taxon>
        <taxon>Sphingomonas</taxon>
    </lineage>
</organism>
<keyword evidence="2" id="KW-0997">Cell inner membrane</keyword>
<dbReference type="InterPro" id="IPR017871">
    <property type="entry name" value="ABC_transporter-like_CS"/>
</dbReference>
<dbReference type="PROSITE" id="PS50893">
    <property type="entry name" value="ABC_TRANSPORTER_2"/>
    <property type="match status" value="1"/>
</dbReference>
<dbReference type="Proteomes" id="UP000557739">
    <property type="component" value="Unassembled WGS sequence"/>
</dbReference>
<dbReference type="SUPFAM" id="SSF52540">
    <property type="entry name" value="P-loop containing nucleoside triphosphate hydrolases"/>
    <property type="match status" value="1"/>
</dbReference>
<keyword evidence="2" id="KW-0472">Membrane</keyword>
<evidence type="ECO:0000256" key="2">
    <source>
        <dbReference type="ARBA" id="ARBA00022519"/>
    </source>
</evidence>
<proteinExistence type="inferred from homology"/>
<keyword evidence="9" id="KW-1185">Reference proteome</keyword>
<dbReference type="GO" id="GO:0005524">
    <property type="term" value="F:ATP binding"/>
    <property type="evidence" value="ECO:0007669"/>
    <property type="project" value="UniProtKB-KW"/>
</dbReference>
<evidence type="ECO:0000259" key="7">
    <source>
        <dbReference type="PROSITE" id="PS50893"/>
    </source>
</evidence>
<dbReference type="GO" id="GO:0098796">
    <property type="term" value="C:membrane protein complex"/>
    <property type="evidence" value="ECO:0007669"/>
    <property type="project" value="UniProtKB-ARBA"/>
</dbReference>
<dbReference type="SMART" id="SM00382">
    <property type="entry name" value="AAA"/>
    <property type="match status" value="1"/>
</dbReference>
<dbReference type="InterPro" id="IPR027417">
    <property type="entry name" value="P-loop_NTPase"/>
</dbReference>
<keyword evidence="6" id="KW-0732">Signal</keyword>
<evidence type="ECO:0000256" key="1">
    <source>
        <dbReference type="ARBA" id="ARBA00022448"/>
    </source>
</evidence>
<dbReference type="GO" id="GO:0005886">
    <property type="term" value="C:plasma membrane"/>
    <property type="evidence" value="ECO:0007669"/>
    <property type="project" value="TreeGrafter"/>
</dbReference>
<feature type="chain" id="PRO_5031357311" evidence="6">
    <location>
        <begin position="28"/>
        <end position="271"/>
    </location>
</feature>
<evidence type="ECO:0000256" key="3">
    <source>
        <dbReference type="ARBA" id="ARBA00022741"/>
    </source>
</evidence>
<dbReference type="EMBL" id="JACIJJ010000007">
    <property type="protein sequence ID" value="MBB5700106.1"/>
    <property type="molecule type" value="Genomic_DNA"/>
</dbReference>
<protein>
    <submittedName>
        <fullName evidence="8">Putative ABC transport system ATP-binding protein</fullName>
    </submittedName>
</protein>
<keyword evidence="2" id="KW-1003">Cell membrane</keyword>
<dbReference type="GO" id="GO:0022857">
    <property type="term" value="F:transmembrane transporter activity"/>
    <property type="evidence" value="ECO:0007669"/>
    <property type="project" value="TreeGrafter"/>
</dbReference>
<dbReference type="FunFam" id="3.40.50.300:FF:000032">
    <property type="entry name" value="Export ABC transporter ATP-binding protein"/>
    <property type="match status" value="1"/>
</dbReference>
<comment type="similarity">
    <text evidence="5">Belongs to the ABC transporter superfamily. Macrolide exporter (TC 3.A.1.122) family.</text>
</comment>
<comment type="caution">
    <text evidence="8">The sequence shown here is derived from an EMBL/GenBank/DDBJ whole genome shotgun (WGS) entry which is preliminary data.</text>
</comment>
<sequence length="271" mass="29159">MRARAAGRVVAAAVAVPAAARVAAARAAVAGAGSVAPEPIIRLRGVTKTYGDGPTAFQALKGVDLDIARGDFVAVMGPSGSGKSTTMNILGCLDVPTGGEFLFKDVHVETLDRDQRALLRRKYLGFVFQGFNLLSRTSALENVELPLLYRGDDKKVRRERGMAALEKVGLDKWWDHTPAELSGGQQQRVAIARAIVTAPDVLLADEPTGNLDSERSVEIMKLLTDLNRNSGITVLMVTHEPDMAAFAHTVVHFKDGLVERIDQNHRQGEAV</sequence>
<evidence type="ECO:0000256" key="4">
    <source>
        <dbReference type="ARBA" id="ARBA00022840"/>
    </source>
</evidence>
<dbReference type="InterPro" id="IPR003439">
    <property type="entry name" value="ABC_transporter-like_ATP-bd"/>
</dbReference>
<dbReference type="InterPro" id="IPR003593">
    <property type="entry name" value="AAA+_ATPase"/>
</dbReference>
<dbReference type="AlphaFoldDB" id="A0A7W9AT81"/>